<dbReference type="GO" id="GO:0015818">
    <property type="term" value="P:isoleucine transport"/>
    <property type="evidence" value="ECO:0007669"/>
    <property type="project" value="TreeGrafter"/>
</dbReference>
<dbReference type="OrthoDB" id="9783920at2"/>
<dbReference type="NCBIfam" id="TIGR00796">
    <property type="entry name" value="livcs"/>
    <property type="match status" value="1"/>
</dbReference>
<keyword evidence="11" id="KW-1185">Reference proteome</keyword>
<evidence type="ECO:0000256" key="2">
    <source>
        <dbReference type="ARBA" id="ARBA00008540"/>
    </source>
</evidence>
<accession>A0A5R8MC97</accession>
<dbReference type="InterPro" id="IPR004685">
    <property type="entry name" value="Brnchd-chn_aa_trnsp_Livcs"/>
</dbReference>
<organism evidence="10 11">
    <name type="scientific">Maribacter aurantiacus</name>
    <dbReference type="NCBI Taxonomy" id="1882343"/>
    <lineage>
        <taxon>Bacteria</taxon>
        <taxon>Pseudomonadati</taxon>
        <taxon>Bacteroidota</taxon>
        <taxon>Flavobacteriia</taxon>
        <taxon>Flavobacteriales</taxon>
        <taxon>Flavobacteriaceae</taxon>
        <taxon>Maribacter</taxon>
    </lineage>
</organism>
<feature type="transmembrane region" description="Helical" evidence="9">
    <location>
        <begin position="187"/>
        <end position="209"/>
    </location>
</feature>
<dbReference type="Proteomes" id="UP000308382">
    <property type="component" value="Unassembled WGS sequence"/>
</dbReference>
<comment type="similarity">
    <text evidence="2">Belongs to the branched chain amino acid transporter family.</text>
</comment>
<feature type="transmembrane region" description="Helical" evidence="9">
    <location>
        <begin position="77"/>
        <end position="97"/>
    </location>
</feature>
<evidence type="ECO:0000256" key="3">
    <source>
        <dbReference type="ARBA" id="ARBA00022448"/>
    </source>
</evidence>
<feature type="transmembrane region" description="Helical" evidence="9">
    <location>
        <begin position="147"/>
        <end position="167"/>
    </location>
</feature>
<gene>
    <name evidence="10" type="primary">brnQ</name>
    <name evidence="10" type="ORF">FEK29_01060</name>
</gene>
<dbReference type="RefSeq" id="WP_138256554.1">
    <property type="nucleotide sequence ID" value="NZ_VBUK01000001.1"/>
</dbReference>
<dbReference type="PANTHER" id="PTHR30588:SF0">
    <property type="entry name" value="BRANCHED-CHAIN AMINO ACID PERMEASE BRNQ"/>
    <property type="match status" value="1"/>
</dbReference>
<evidence type="ECO:0000256" key="6">
    <source>
        <dbReference type="ARBA" id="ARBA00022970"/>
    </source>
</evidence>
<feature type="transmembrane region" description="Helical" evidence="9">
    <location>
        <begin position="335"/>
        <end position="358"/>
    </location>
</feature>
<keyword evidence="4" id="KW-1003">Cell membrane</keyword>
<dbReference type="GO" id="GO:0015188">
    <property type="term" value="F:L-isoleucine transmembrane transporter activity"/>
    <property type="evidence" value="ECO:0007669"/>
    <property type="project" value="TreeGrafter"/>
</dbReference>
<evidence type="ECO:0000313" key="11">
    <source>
        <dbReference type="Proteomes" id="UP000308382"/>
    </source>
</evidence>
<evidence type="ECO:0000256" key="4">
    <source>
        <dbReference type="ARBA" id="ARBA00022475"/>
    </source>
</evidence>
<dbReference type="GO" id="GO:0015820">
    <property type="term" value="P:L-leucine transport"/>
    <property type="evidence" value="ECO:0007669"/>
    <property type="project" value="TreeGrafter"/>
</dbReference>
<feature type="transmembrane region" description="Helical" evidence="9">
    <location>
        <begin position="408"/>
        <end position="428"/>
    </location>
</feature>
<keyword evidence="5 9" id="KW-0812">Transmembrane</keyword>
<feature type="transmembrane region" description="Helical" evidence="9">
    <location>
        <begin position="370"/>
        <end position="388"/>
    </location>
</feature>
<feature type="transmembrane region" description="Helical" evidence="9">
    <location>
        <begin position="268"/>
        <end position="291"/>
    </location>
</feature>
<evidence type="ECO:0000256" key="9">
    <source>
        <dbReference type="SAM" id="Phobius"/>
    </source>
</evidence>
<keyword evidence="3" id="KW-0813">Transport</keyword>
<comment type="caution">
    <text evidence="10">The sequence shown here is derived from an EMBL/GenBank/DDBJ whole genome shotgun (WGS) entry which is preliminary data.</text>
</comment>
<keyword evidence="8 9" id="KW-0472">Membrane</keyword>
<feature type="transmembrane region" description="Helical" evidence="9">
    <location>
        <begin position="221"/>
        <end position="248"/>
    </location>
</feature>
<protein>
    <submittedName>
        <fullName evidence="10">Branched-chain amino acid transport system II carrier protein</fullName>
    </submittedName>
</protein>
<dbReference type="PANTHER" id="PTHR30588">
    <property type="entry name" value="BRANCHED-CHAIN AMINO ACID TRANSPORT SYSTEM 2 CARRIER PROTEIN"/>
    <property type="match status" value="1"/>
</dbReference>
<name>A0A5R8MC97_9FLAO</name>
<sequence length="435" mass="46659">MIPKTFRTKATWVTAFALFSLFFGAGNLILPPQLGFKSGDLWGLVTLGFCASAVLIPLLGILAHARLQGTIFDFGKKVSPAFSLGYSLVVYAISISLPSPRTASVTHEMAIAPFFETPPLLTSILYFALVFVFVMNRSKILDIVGKLLTPAILLILIAIIGVITFSFEYQFPDTAFGNPFTNSILEGYQTFDAIGAVVVGGVIIVSININQKQASYAEKKALIGSAGWLAGLGLFLIYTGLILSGALVHNAFEDDISRTGLLSGMATLSLGSIGNLFLSILVALACFTTAVGIVTGTSDFIRSRFHNSQKAYLITAITGCLLGVVMGQFDVSYIIAVALPALMIIYPNTIVLILLNVLPEKYASPKVFKAVVWTTIVCSIPDFLASIGSPLAPKGVILEWIPLQQYSLGWVLPALVVFLIVNAIGFWGESKINEE</sequence>
<evidence type="ECO:0000313" key="10">
    <source>
        <dbReference type="EMBL" id="TLF46399.1"/>
    </source>
</evidence>
<evidence type="ECO:0000256" key="8">
    <source>
        <dbReference type="ARBA" id="ARBA00023136"/>
    </source>
</evidence>
<dbReference type="GO" id="GO:0005886">
    <property type="term" value="C:plasma membrane"/>
    <property type="evidence" value="ECO:0007669"/>
    <property type="project" value="UniProtKB-SubCell"/>
</dbReference>
<dbReference type="AlphaFoldDB" id="A0A5R8MC97"/>
<feature type="transmembrane region" description="Helical" evidence="9">
    <location>
        <begin position="311"/>
        <end position="329"/>
    </location>
</feature>
<feature type="transmembrane region" description="Helical" evidence="9">
    <location>
        <begin position="117"/>
        <end position="135"/>
    </location>
</feature>
<reference evidence="10 11" key="1">
    <citation type="journal article" date="2017" name="Int. J. Syst. Evol. Microbiol.">
        <title>Maripseudobacter aurantiacus gen. nov., sp. nov., a novel member of the family Flavobacteriaceae isolated from a sedimentation basin.</title>
        <authorList>
            <person name="Chen C."/>
            <person name="Su Y."/>
            <person name="Tao T."/>
            <person name="Fu G."/>
            <person name="Zhang C."/>
            <person name="Sun C."/>
            <person name="Zhang X."/>
            <person name="Wu M."/>
        </authorList>
    </citation>
    <scope>NUCLEOTIDE SEQUENCE [LARGE SCALE GENOMIC DNA]</scope>
    <source>
        <strain evidence="11">CDA4</strain>
    </source>
</reference>
<evidence type="ECO:0000256" key="7">
    <source>
        <dbReference type="ARBA" id="ARBA00022989"/>
    </source>
</evidence>
<dbReference type="GO" id="GO:0005304">
    <property type="term" value="F:L-valine transmembrane transporter activity"/>
    <property type="evidence" value="ECO:0007669"/>
    <property type="project" value="TreeGrafter"/>
</dbReference>
<keyword evidence="7 9" id="KW-1133">Transmembrane helix</keyword>
<evidence type="ECO:0000256" key="1">
    <source>
        <dbReference type="ARBA" id="ARBA00004651"/>
    </source>
</evidence>
<feature type="transmembrane region" description="Helical" evidence="9">
    <location>
        <begin position="42"/>
        <end position="65"/>
    </location>
</feature>
<proteinExistence type="inferred from homology"/>
<dbReference type="Pfam" id="PF05525">
    <property type="entry name" value="Branch_AA_trans"/>
    <property type="match status" value="1"/>
</dbReference>
<comment type="subcellular location">
    <subcellularLocation>
        <location evidence="1">Cell membrane</location>
        <topology evidence="1">Multi-pass membrane protein</topology>
    </subcellularLocation>
</comment>
<dbReference type="EMBL" id="VBUK01000001">
    <property type="protein sequence ID" value="TLF46399.1"/>
    <property type="molecule type" value="Genomic_DNA"/>
</dbReference>
<evidence type="ECO:0000256" key="5">
    <source>
        <dbReference type="ARBA" id="ARBA00022692"/>
    </source>
</evidence>
<dbReference type="GO" id="GO:0015190">
    <property type="term" value="F:L-leucine transmembrane transporter activity"/>
    <property type="evidence" value="ECO:0007669"/>
    <property type="project" value="TreeGrafter"/>
</dbReference>
<feature type="transmembrane region" description="Helical" evidence="9">
    <location>
        <begin position="12"/>
        <end position="30"/>
    </location>
</feature>
<keyword evidence="6" id="KW-0029">Amino-acid transport</keyword>